<accession>J4V038</accession>
<gene>
    <name evidence="2" type="ORF">NT01SARS_0478</name>
</gene>
<dbReference type="InterPro" id="IPR050571">
    <property type="entry name" value="Class-IV_PLP-Dep_Aminotrnsfr"/>
</dbReference>
<dbReference type="Pfam" id="PF19798">
    <property type="entry name" value="Sulfotransfer_5"/>
    <property type="match status" value="1"/>
</dbReference>
<dbReference type="PANTHER" id="PTHR42743">
    <property type="entry name" value="AMINO-ACID AMINOTRANSFERASE"/>
    <property type="match status" value="1"/>
</dbReference>
<dbReference type="AlphaFoldDB" id="J4V038"/>
<evidence type="ECO:0000313" key="2">
    <source>
        <dbReference type="EMBL" id="EJP71992.1"/>
    </source>
</evidence>
<comment type="similarity">
    <text evidence="1">Belongs to the class-IV pyridoxal-phosphate-dependent aminotransferase family.</text>
</comment>
<evidence type="ECO:0000256" key="1">
    <source>
        <dbReference type="ARBA" id="ARBA00009320"/>
    </source>
</evidence>
<dbReference type="STRING" id="1123866.NT01SARS_0478"/>
<proteinExistence type="inferred from homology"/>
<dbReference type="EMBL" id="JH611156">
    <property type="protein sequence ID" value="EJP71992.1"/>
    <property type="molecule type" value="Genomic_DNA"/>
</dbReference>
<name>J4V038_9GAMM</name>
<organism evidence="2 3">
    <name type="scientific">SAR86 cluster bacterium SAR86A</name>
    <dbReference type="NCBI Taxonomy" id="1123866"/>
    <lineage>
        <taxon>Bacteria</taxon>
        <taxon>Pseudomonadati</taxon>
        <taxon>Pseudomonadota</taxon>
        <taxon>Gammaproteobacteria</taxon>
        <taxon>SAR86 cluster</taxon>
    </lineage>
</organism>
<dbReference type="Gene3D" id="3.40.50.300">
    <property type="entry name" value="P-loop containing nucleotide triphosphate hydrolases"/>
    <property type="match status" value="1"/>
</dbReference>
<dbReference type="SUPFAM" id="SSF52540">
    <property type="entry name" value="P-loop containing nucleoside triphosphate hydrolases"/>
    <property type="match status" value="1"/>
</dbReference>
<sequence length="239" mass="28148">MPNNLIIAMWSGPRNLSTALMRSFANRKDVTNVIDEPFYASYLKHTGKDHPMKKEVIKSQSSNIDDVKKLCNKIHKGITYQKHMTQHILDKDYEWINSLNNCFLIRHPQMVVKSFMKSWKDGEFEDIGFQQQYDIYNHVKNYIDENPLIIDSSRLRENPKKILSKFCNQIGIDEDERMYKWKPGIASYDGVWASHWYKSVIDSDSFTPEIKKDITLTDDEKRIVDMAMPIYEELLENSI</sequence>
<dbReference type="InterPro" id="IPR027417">
    <property type="entry name" value="P-loop_NTPase"/>
</dbReference>
<dbReference type="GO" id="GO:0019752">
    <property type="term" value="P:carboxylic acid metabolic process"/>
    <property type="evidence" value="ECO:0007669"/>
    <property type="project" value="TreeGrafter"/>
</dbReference>
<evidence type="ECO:0000313" key="3">
    <source>
        <dbReference type="Proteomes" id="UP000010305"/>
    </source>
</evidence>
<protein>
    <submittedName>
        <fullName evidence="2">Putative branched-chain-amino-acid transaminase</fullName>
    </submittedName>
</protein>
<dbReference type="HOGENOM" id="CLU_033907_1_1_6"/>
<dbReference type="PANTHER" id="PTHR42743:SF11">
    <property type="entry name" value="AMINODEOXYCHORISMATE LYASE"/>
    <property type="match status" value="1"/>
</dbReference>
<dbReference type="Proteomes" id="UP000010305">
    <property type="component" value="Unassembled WGS sequence"/>
</dbReference>
<reference evidence="2 3" key="1">
    <citation type="journal article" date="2012" name="ISME J.">
        <title>Genomic insights to SAR86, an abundant and uncultivated marine bacterial lineage.</title>
        <authorList>
            <person name="Dupont C.L."/>
            <person name="Rusch D.B."/>
            <person name="Yooseph S."/>
            <person name="Lombardo M.J."/>
            <person name="Richter R.A."/>
            <person name="Valas R."/>
            <person name="Novotny M."/>
            <person name="Yee-Greenbaum J."/>
            <person name="Selengut J.D."/>
            <person name="Haft D.H."/>
            <person name="Halpern A.L."/>
            <person name="Lasken R.S."/>
            <person name="Nealson K."/>
            <person name="Friedman R."/>
            <person name="Venter J.C."/>
        </authorList>
    </citation>
    <scope>NUCLEOTIDE SEQUENCE [LARGE SCALE GENOMIC DNA]</scope>
</reference>